<dbReference type="GO" id="GO:0019563">
    <property type="term" value="P:glycerol catabolic process"/>
    <property type="evidence" value="ECO:0007669"/>
    <property type="project" value="TreeGrafter"/>
</dbReference>
<evidence type="ECO:0000313" key="4">
    <source>
        <dbReference type="Proteomes" id="UP000756710"/>
    </source>
</evidence>
<dbReference type="InterPro" id="IPR004006">
    <property type="entry name" value="DhaK_dom"/>
</dbReference>
<keyword evidence="2" id="KW-0418">Kinase</keyword>
<keyword evidence="4" id="KW-1185">Reference proteome</keyword>
<protein>
    <submittedName>
        <fullName evidence="2">Dak kinase</fullName>
    </submittedName>
    <submittedName>
        <fullName evidence="3">Dihydroxyacetone kinase-like protein</fullName>
        <ecNumber evidence="3">2.7.1.-</ecNumber>
    </submittedName>
</protein>
<dbReference type="FunFam" id="3.40.50.10440:FF:000001">
    <property type="entry name" value="Dihydroxyacetone kinase, DhaK subunit"/>
    <property type="match status" value="1"/>
</dbReference>
<dbReference type="EMBL" id="LK022848">
    <property type="protein sequence ID" value="CDR17341.1"/>
    <property type="molecule type" value="Genomic_DNA"/>
</dbReference>
<keyword evidence="3" id="KW-0808">Transferase</keyword>
<dbReference type="Pfam" id="PF02733">
    <property type="entry name" value="Dak1"/>
    <property type="match status" value="1"/>
</dbReference>
<reference evidence="3 4" key="2">
    <citation type="submission" date="2021-03" db="EMBL/GenBank/DDBJ databases">
        <title>Genomic Encyclopedia of Type Strains, Phase IV (KMG-IV): sequencing the most valuable type-strain genomes for metagenomic binning, comparative biology and taxonomic classification.</title>
        <authorList>
            <person name="Goeker M."/>
        </authorList>
    </citation>
    <scope>NUCLEOTIDE SEQUENCE [LARGE SCALE GENOMIC DNA]</scope>
    <source>
        <strain evidence="3 4">DSM 41954</strain>
    </source>
</reference>
<dbReference type="PANTHER" id="PTHR28629:SF4">
    <property type="entry name" value="TRIOKINASE_FMN CYCLASE"/>
    <property type="match status" value="1"/>
</dbReference>
<dbReference type="AlphaFoldDB" id="A0A061A4R8"/>
<dbReference type="Gene3D" id="3.40.50.10440">
    <property type="entry name" value="Dihydroxyacetone kinase, domain 1"/>
    <property type="match status" value="1"/>
</dbReference>
<proteinExistence type="predicted"/>
<feature type="domain" description="DhaK" evidence="1">
    <location>
        <begin position="8"/>
        <end position="330"/>
    </location>
</feature>
<dbReference type="Proteomes" id="UP000756710">
    <property type="component" value="Unassembled WGS sequence"/>
</dbReference>
<dbReference type="EMBL" id="JAGGLR010000014">
    <property type="protein sequence ID" value="MBP2064212.1"/>
    <property type="molecule type" value="Genomic_DNA"/>
</dbReference>
<name>A0A061A4R8_9ACTN</name>
<dbReference type="GO" id="GO:0005829">
    <property type="term" value="C:cytosol"/>
    <property type="evidence" value="ECO:0007669"/>
    <property type="project" value="TreeGrafter"/>
</dbReference>
<gene>
    <name evidence="3" type="ORF">J2Z30_005235</name>
    <name evidence="2" type="ORF">SIRAN9339</name>
</gene>
<dbReference type="InterPro" id="IPR050861">
    <property type="entry name" value="Dihydroxyacetone_Kinase"/>
</dbReference>
<evidence type="ECO:0000259" key="1">
    <source>
        <dbReference type="PROSITE" id="PS51481"/>
    </source>
</evidence>
<reference evidence="2" key="1">
    <citation type="submission" date="2014-05" db="EMBL/GenBank/DDBJ databases">
        <authorList>
            <person name="Horn Fabian"/>
        </authorList>
    </citation>
    <scope>NUCLEOTIDE SEQUENCE</scope>
</reference>
<accession>A0A061A4R8</accession>
<sequence>MPQYFRDSPESLVPDALAGFAAAHADLVAYSPDHGYFRTRHTAPTRRVGLVSGGGSGHEPLHSGFLGTGMLDAACPGRIFASPHNRQIFEASRAVARADGVLHIVKNYTGDRINFGIAAERLAHEGIRCARLLIDDDLATDSDDIAVGRRGTGATLIVEKILGAAADEGRGLEDLVALGTDVTRRARSLAVAAAAHTTPQSGTPAFTLPDNVLEFGVGIHGERAEGTTPHAPLGKLVETMTDQLLAALPDSAGTRVLALVNGLGSITSLELYGIRHAVAKALDDRGVGLDRSLTGTFVSALDMRGFSLTLFATDAEALRLWDAPARTPAWPL</sequence>
<dbReference type="GO" id="GO:0004371">
    <property type="term" value="F:glycerone kinase activity"/>
    <property type="evidence" value="ECO:0007669"/>
    <property type="project" value="InterPro"/>
</dbReference>
<dbReference type="PANTHER" id="PTHR28629">
    <property type="entry name" value="TRIOKINASE/FMN CYCLASE"/>
    <property type="match status" value="1"/>
</dbReference>
<dbReference type="RefSeq" id="WP_044580113.1">
    <property type="nucleotide sequence ID" value="NZ_BAABDR010000029.1"/>
</dbReference>
<evidence type="ECO:0000313" key="3">
    <source>
        <dbReference type="EMBL" id="MBP2064212.1"/>
    </source>
</evidence>
<dbReference type="Gene3D" id="3.30.1180.20">
    <property type="entry name" value="Dihydroxyacetone kinase, domain 2"/>
    <property type="match status" value="1"/>
</dbReference>
<dbReference type="SUPFAM" id="SSF82549">
    <property type="entry name" value="DAK1/DegV-like"/>
    <property type="match status" value="1"/>
</dbReference>
<dbReference type="PROSITE" id="PS51481">
    <property type="entry name" value="DHAK"/>
    <property type="match status" value="1"/>
</dbReference>
<evidence type="ECO:0000313" key="2">
    <source>
        <dbReference type="EMBL" id="CDR17341.1"/>
    </source>
</evidence>
<dbReference type="HOGENOM" id="CLU_017054_0_0_11"/>
<dbReference type="EC" id="2.7.1.-" evidence="3"/>
<organism evidence="2">
    <name type="scientific">Streptomyces iranensis</name>
    <dbReference type="NCBI Taxonomy" id="576784"/>
    <lineage>
        <taxon>Bacteria</taxon>
        <taxon>Bacillati</taxon>
        <taxon>Actinomycetota</taxon>
        <taxon>Actinomycetes</taxon>
        <taxon>Kitasatosporales</taxon>
        <taxon>Streptomycetaceae</taxon>
        <taxon>Streptomyces</taxon>
        <taxon>Streptomyces violaceusniger group</taxon>
    </lineage>
</organism>